<protein>
    <submittedName>
        <fullName evidence="1">Uncharacterized protein</fullName>
    </submittedName>
</protein>
<evidence type="ECO:0000313" key="2">
    <source>
        <dbReference type="Proteomes" id="UP000575469"/>
    </source>
</evidence>
<organism evidence="1 2">
    <name type="scientific">Ralstonia insidiosa</name>
    <dbReference type="NCBI Taxonomy" id="190721"/>
    <lineage>
        <taxon>Bacteria</taxon>
        <taxon>Pseudomonadati</taxon>
        <taxon>Pseudomonadota</taxon>
        <taxon>Betaproteobacteria</taxon>
        <taxon>Burkholderiales</taxon>
        <taxon>Burkholderiaceae</taxon>
        <taxon>Ralstonia</taxon>
    </lineage>
</organism>
<proteinExistence type="predicted"/>
<comment type="caution">
    <text evidence="1">The sequence shown here is derived from an EMBL/GenBank/DDBJ whole genome shotgun (WGS) entry which is preliminary data.</text>
</comment>
<accession>A0A848NXT2</accession>
<name>A0A848NXT2_9RALS</name>
<dbReference type="AlphaFoldDB" id="A0A848NXT2"/>
<gene>
    <name evidence="1" type="ORF">HGR00_08235</name>
</gene>
<dbReference type="EMBL" id="JABBZM010000006">
    <property type="protein sequence ID" value="NMV37895.1"/>
    <property type="molecule type" value="Genomic_DNA"/>
</dbReference>
<dbReference type="Proteomes" id="UP000575469">
    <property type="component" value="Unassembled WGS sequence"/>
</dbReference>
<reference evidence="1 2" key="1">
    <citation type="submission" date="2020-04" db="EMBL/GenBank/DDBJ databases">
        <title>Ralstonia insidiosa genome sequencing and assembly.</title>
        <authorList>
            <person name="Martins R.C.R."/>
            <person name="Perdigao-Neto L.V."/>
            <person name="Levin A.S.S."/>
            <person name="Costa S.F."/>
        </authorList>
    </citation>
    <scope>NUCLEOTIDE SEQUENCE [LARGE SCALE GENOMIC DNA]</scope>
    <source>
        <strain evidence="1 2">5047</strain>
    </source>
</reference>
<evidence type="ECO:0000313" key="1">
    <source>
        <dbReference type="EMBL" id="NMV37895.1"/>
    </source>
</evidence>
<sequence>MRIKGTLNAVSTGGQTTLAPRLNDQIAMEGLRVDPGQEPATYRLREVSAGNASDYAPAKAGNVATGLNAAASIALGALTCALLNYCGDVGVLSNEVLSDLNGLFEGISSQASPAGVMSADGTRIVATEVCTKRGCARSIALTNDLGVSIDALRQVNLDEGVTRSFNLKE</sequence>
<dbReference type="RefSeq" id="WP_169339839.1">
    <property type="nucleotide sequence ID" value="NZ_JABBZM010000006.1"/>
</dbReference>